<protein>
    <submittedName>
        <fullName evidence="2">DUF2809 domain-containing protein</fullName>
    </submittedName>
</protein>
<name>A0A9X5FGF0_9MICO</name>
<evidence type="ECO:0000313" key="2">
    <source>
        <dbReference type="EMBL" id="NKX93974.1"/>
    </source>
</evidence>
<dbReference type="Proteomes" id="UP000774283">
    <property type="component" value="Unassembled WGS sequence"/>
</dbReference>
<comment type="caution">
    <text evidence="2">The sequence shown here is derived from an EMBL/GenBank/DDBJ whole genome shotgun (WGS) entry which is preliminary data.</text>
</comment>
<feature type="transmembrane region" description="Helical" evidence="1">
    <location>
        <begin position="12"/>
        <end position="30"/>
    </location>
</feature>
<dbReference type="AlphaFoldDB" id="A0A9X5FGF0"/>
<organism evidence="2 3">
    <name type="scientific">Sanguibacter hominis ATCC BAA-789</name>
    <dbReference type="NCBI Taxonomy" id="1312740"/>
    <lineage>
        <taxon>Bacteria</taxon>
        <taxon>Bacillati</taxon>
        <taxon>Actinomycetota</taxon>
        <taxon>Actinomycetes</taxon>
        <taxon>Micrococcales</taxon>
        <taxon>Sanguibacteraceae</taxon>
        <taxon>Sanguibacter</taxon>
    </lineage>
</organism>
<accession>A0A9X5FGF0</accession>
<dbReference type="InterPro" id="IPR021257">
    <property type="entry name" value="DUF2809"/>
</dbReference>
<sequence>MQSRQPRSRPRLVAVMAVVVVAGLLGRSLPGVVGDVVGGLLYAVLLYLLLALFAPRARATTLVMAAAVLGVTVELAQLTGLPARVGELWAPARLVLGSTFVPRDLAVAVAGATLAALTDRLTRRGPARRTVEACHELPDGTTSCRDAQRGTGRPS</sequence>
<keyword evidence="1" id="KW-1133">Transmembrane helix</keyword>
<dbReference type="RefSeq" id="WP_168448039.1">
    <property type="nucleotide sequence ID" value="NZ_JAAXOW010000004.1"/>
</dbReference>
<gene>
    <name evidence="2" type="ORF">HF995_11965</name>
</gene>
<proteinExistence type="predicted"/>
<reference evidence="2 3" key="1">
    <citation type="submission" date="2020-04" db="EMBL/GenBank/DDBJ databases">
        <title>MicrobeNet Type strains.</title>
        <authorList>
            <person name="Nicholson A.C."/>
        </authorList>
    </citation>
    <scope>NUCLEOTIDE SEQUENCE [LARGE SCALE GENOMIC DNA]</scope>
    <source>
        <strain evidence="2 3">ATCC BAA-789</strain>
    </source>
</reference>
<keyword evidence="3" id="KW-1185">Reference proteome</keyword>
<evidence type="ECO:0000313" key="3">
    <source>
        <dbReference type="Proteomes" id="UP000774283"/>
    </source>
</evidence>
<feature type="transmembrane region" description="Helical" evidence="1">
    <location>
        <begin position="36"/>
        <end position="54"/>
    </location>
</feature>
<keyword evidence="1" id="KW-0472">Membrane</keyword>
<dbReference type="EMBL" id="JAAXOW010000004">
    <property type="protein sequence ID" value="NKX93974.1"/>
    <property type="molecule type" value="Genomic_DNA"/>
</dbReference>
<evidence type="ECO:0000256" key="1">
    <source>
        <dbReference type="SAM" id="Phobius"/>
    </source>
</evidence>
<keyword evidence="1" id="KW-0812">Transmembrane</keyword>
<dbReference type="Pfam" id="PF10990">
    <property type="entry name" value="DUF2809"/>
    <property type="match status" value="1"/>
</dbReference>